<gene>
    <name evidence="2" type="ORF">J437_LFUL003335</name>
</gene>
<reference evidence="2" key="2">
    <citation type="submission" date="2017-10" db="EMBL/GenBank/DDBJ databases">
        <title>Ladona fulva Genome sequencing and assembly.</title>
        <authorList>
            <person name="Murali S."/>
            <person name="Richards S."/>
            <person name="Bandaranaike D."/>
            <person name="Bellair M."/>
            <person name="Blankenburg K."/>
            <person name="Chao H."/>
            <person name="Dinh H."/>
            <person name="Doddapaneni H."/>
            <person name="Dugan-Rocha S."/>
            <person name="Elkadiri S."/>
            <person name="Gnanaolivu R."/>
            <person name="Hernandez B."/>
            <person name="Skinner E."/>
            <person name="Javaid M."/>
            <person name="Lee S."/>
            <person name="Li M."/>
            <person name="Ming W."/>
            <person name="Munidasa M."/>
            <person name="Muniz J."/>
            <person name="Nguyen L."/>
            <person name="Hughes D."/>
            <person name="Osuji N."/>
            <person name="Pu L.-L."/>
            <person name="Puazo M."/>
            <person name="Qu C."/>
            <person name="Quiroz J."/>
            <person name="Raj R."/>
            <person name="Weissenberger G."/>
            <person name="Xin Y."/>
            <person name="Zou X."/>
            <person name="Han Y."/>
            <person name="Worley K."/>
            <person name="Muzny D."/>
            <person name="Gibbs R."/>
        </authorList>
    </citation>
    <scope>NUCLEOTIDE SEQUENCE</scope>
    <source>
        <strain evidence="2">Sampled in the wild</strain>
    </source>
</reference>
<dbReference type="OrthoDB" id="8123139at2759"/>
<evidence type="ECO:0000313" key="2">
    <source>
        <dbReference type="EMBL" id="KAG8227346.1"/>
    </source>
</evidence>
<accession>A0A8K0NZ24</accession>
<comment type="caution">
    <text evidence="2">The sequence shown here is derived from an EMBL/GenBank/DDBJ whole genome shotgun (WGS) entry which is preliminary data.</text>
</comment>
<organism evidence="2 3">
    <name type="scientific">Ladona fulva</name>
    <name type="common">Scarce chaser dragonfly</name>
    <name type="synonym">Libellula fulva</name>
    <dbReference type="NCBI Taxonomy" id="123851"/>
    <lineage>
        <taxon>Eukaryota</taxon>
        <taxon>Metazoa</taxon>
        <taxon>Ecdysozoa</taxon>
        <taxon>Arthropoda</taxon>
        <taxon>Hexapoda</taxon>
        <taxon>Insecta</taxon>
        <taxon>Pterygota</taxon>
        <taxon>Palaeoptera</taxon>
        <taxon>Odonata</taxon>
        <taxon>Epiprocta</taxon>
        <taxon>Anisoptera</taxon>
        <taxon>Libelluloidea</taxon>
        <taxon>Libellulidae</taxon>
        <taxon>Ladona</taxon>
    </lineage>
</organism>
<dbReference type="AlphaFoldDB" id="A0A8K0NZ24"/>
<protein>
    <recommendedName>
        <fullName evidence="1">PiggyBac transposable element-derived protein domain-containing protein</fullName>
    </recommendedName>
</protein>
<dbReference type="EMBL" id="KZ308321">
    <property type="protein sequence ID" value="KAG8227346.1"/>
    <property type="molecule type" value="Genomic_DNA"/>
</dbReference>
<dbReference type="Pfam" id="PF13843">
    <property type="entry name" value="DDE_Tnp_1_7"/>
    <property type="match status" value="1"/>
</dbReference>
<dbReference type="InterPro" id="IPR043502">
    <property type="entry name" value="DNA/RNA_pol_sf"/>
</dbReference>
<reference evidence="2" key="1">
    <citation type="submission" date="2013-04" db="EMBL/GenBank/DDBJ databases">
        <authorList>
            <person name="Qu J."/>
            <person name="Murali S.C."/>
            <person name="Bandaranaike D."/>
            <person name="Bellair M."/>
            <person name="Blankenburg K."/>
            <person name="Chao H."/>
            <person name="Dinh H."/>
            <person name="Doddapaneni H."/>
            <person name="Downs B."/>
            <person name="Dugan-Rocha S."/>
            <person name="Elkadiri S."/>
            <person name="Gnanaolivu R.D."/>
            <person name="Hernandez B."/>
            <person name="Javaid M."/>
            <person name="Jayaseelan J.C."/>
            <person name="Lee S."/>
            <person name="Li M."/>
            <person name="Ming W."/>
            <person name="Munidasa M."/>
            <person name="Muniz J."/>
            <person name="Nguyen L."/>
            <person name="Ongeri F."/>
            <person name="Osuji N."/>
            <person name="Pu L.-L."/>
            <person name="Puazo M."/>
            <person name="Qu C."/>
            <person name="Quiroz J."/>
            <person name="Raj R."/>
            <person name="Weissenberger G."/>
            <person name="Xin Y."/>
            <person name="Zou X."/>
            <person name="Han Y."/>
            <person name="Richards S."/>
            <person name="Worley K."/>
            <person name="Muzny D."/>
            <person name="Gibbs R."/>
        </authorList>
    </citation>
    <scope>NUCLEOTIDE SEQUENCE</scope>
    <source>
        <strain evidence="2">Sampled in the wild</strain>
    </source>
</reference>
<dbReference type="PANTHER" id="PTHR46599:SF6">
    <property type="entry name" value="DUAL SPECIFICITY PHOSPHATASE 26"/>
    <property type="match status" value="1"/>
</dbReference>
<sequence length="355" mass="40673">MYIKSKPDKYGLKIVTLNDAETSYLIHGIPYLGKMTLEDKTESIPEYFFREVTSSIHNTNRTDTADNWFISIPLLERMKNEPFNIPVTGIIQKNKRETPAEMKVSEQNPPHTKFVFSDITLLLHTPKKNKLVLLASTYSSSTNIENGKPEIIHHYNSTKGGTDCFDMLCHAFTISRKTNCWLMQVFYGMLEQAKLSSLHTLSAGVPQGSTLSPILFNLFVNDLPSDPFIQRFLYADDLTIASQSSSSTLAIDRINSFNIKWIQMVHFNQKQWVRGRKNAGANAKFINQANRFILLRDNLHFRYRAITETEFFQRHLHMVSDKNACEYYIKAPHKGLGTSTESASMWGDVGWDRTL</sequence>
<dbReference type="Proteomes" id="UP000792457">
    <property type="component" value="Unassembled WGS sequence"/>
</dbReference>
<evidence type="ECO:0000259" key="1">
    <source>
        <dbReference type="Pfam" id="PF13843"/>
    </source>
</evidence>
<name>A0A8K0NZ24_LADFU</name>
<dbReference type="InterPro" id="IPR029526">
    <property type="entry name" value="PGBD"/>
</dbReference>
<evidence type="ECO:0000313" key="3">
    <source>
        <dbReference type="Proteomes" id="UP000792457"/>
    </source>
</evidence>
<dbReference type="SUPFAM" id="SSF56672">
    <property type="entry name" value="DNA/RNA polymerases"/>
    <property type="match status" value="1"/>
</dbReference>
<keyword evidence="3" id="KW-1185">Reference proteome</keyword>
<dbReference type="GO" id="GO:0071897">
    <property type="term" value="P:DNA biosynthetic process"/>
    <property type="evidence" value="ECO:0007669"/>
    <property type="project" value="UniProtKB-ARBA"/>
</dbReference>
<proteinExistence type="predicted"/>
<feature type="domain" description="PiggyBac transposable element-derived protein" evidence="1">
    <location>
        <begin position="2"/>
        <end position="191"/>
    </location>
</feature>
<dbReference type="PANTHER" id="PTHR46599">
    <property type="entry name" value="PIGGYBAC TRANSPOSABLE ELEMENT-DERIVED PROTEIN 4"/>
    <property type="match status" value="1"/>
</dbReference>